<proteinExistence type="predicted"/>
<dbReference type="HOGENOM" id="CLU_113247_0_0_10"/>
<evidence type="ECO:0000313" key="3">
    <source>
        <dbReference type="Proteomes" id="UP000006054"/>
    </source>
</evidence>
<feature type="chain" id="PRO_5003685591" description="Outer membrane protein beta-barrel domain-containing protein" evidence="1">
    <location>
        <begin position="20"/>
        <end position="211"/>
    </location>
</feature>
<dbReference type="Proteomes" id="UP000006054">
    <property type="component" value="Chromosome"/>
</dbReference>
<dbReference type="AlphaFoldDB" id="I4AN70"/>
<feature type="signal peptide" evidence="1">
    <location>
        <begin position="1"/>
        <end position="19"/>
    </location>
</feature>
<organism evidence="2 3">
    <name type="scientific">Bernardetia litoralis (strain ATCC 23117 / DSM 6794 / NBRC 15988 / NCIMB 1366 / Fx l1 / Sio-4)</name>
    <name type="common">Flexibacter litoralis</name>
    <dbReference type="NCBI Taxonomy" id="880071"/>
    <lineage>
        <taxon>Bacteria</taxon>
        <taxon>Pseudomonadati</taxon>
        <taxon>Bacteroidota</taxon>
        <taxon>Cytophagia</taxon>
        <taxon>Cytophagales</taxon>
        <taxon>Bernardetiaceae</taxon>
        <taxon>Bernardetia</taxon>
    </lineage>
</organism>
<accession>I4AN70</accession>
<keyword evidence="1" id="KW-0732">Signal</keyword>
<evidence type="ECO:0008006" key="4">
    <source>
        <dbReference type="Google" id="ProtNLM"/>
    </source>
</evidence>
<evidence type="ECO:0000256" key="1">
    <source>
        <dbReference type="SAM" id="SignalP"/>
    </source>
</evidence>
<protein>
    <recommendedName>
        <fullName evidence="4">Outer membrane protein beta-barrel domain-containing protein</fullName>
    </recommendedName>
</protein>
<dbReference type="OrthoDB" id="1098580at2"/>
<dbReference type="eggNOG" id="ENOG50334H1">
    <property type="taxonomic scope" value="Bacteria"/>
</dbReference>
<gene>
    <name evidence="2" type="ordered locus">Fleli_3065</name>
</gene>
<evidence type="ECO:0000313" key="2">
    <source>
        <dbReference type="EMBL" id="AFM05405.1"/>
    </source>
</evidence>
<sequence precursor="true">MKKILLAIALFFFYSVSFAQVEGVEVEKPKEEIKQEEKKEAKKEKDEDEEKIPLIDRFYFGGNFGANFGTVTNITVAPMVGYKITPRFSVGVGGTYQYWSDKRFTPTYTQSIYGGSLFSRYMIAEDFLGTGNLFAHAEYETLFAKEPYQDPNTGLIKEKTKAFPSFLIGGGLAIPIGSRSAFTISALYNPFYDEFNSLYESPLQVRIGGFF</sequence>
<keyword evidence="3" id="KW-1185">Reference proteome</keyword>
<dbReference type="EMBL" id="CP003345">
    <property type="protein sequence ID" value="AFM05405.1"/>
    <property type="molecule type" value="Genomic_DNA"/>
</dbReference>
<dbReference type="RefSeq" id="WP_014798837.1">
    <property type="nucleotide sequence ID" value="NC_018018.1"/>
</dbReference>
<reference evidence="3" key="1">
    <citation type="submission" date="2012-06" db="EMBL/GenBank/DDBJ databases">
        <title>The complete genome of Flexibacter litoralis DSM 6794.</title>
        <authorList>
            <person name="Lucas S."/>
            <person name="Copeland A."/>
            <person name="Lapidus A."/>
            <person name="Glavina del Rio T."/>
            <person name="Dalin E."/>
            <person name="Tice H."/>
            <person name="Bruce D."/>
            <person name="Goodwin L."/>
            <person name="Pitluck S."/>
            <person name="Peters L."/>
            <person name="Ovchinnikova G."/>
            <person name="Lu M."/>
            <person name="Kyrpides N."/>
            <person name="Mavromatis K."/>
            <person name="Ivanova N."/>
            <person name="Brettin T."/>
            <person name="Detter J.C."/>
            <person name="Han C."/>
            <person name="Larimer F."/>
            <person name="Land M."/>
            <person name="Hauser L."/>
            <person name="Markowitz V."/>
            <person name="Cheng J.-F."/>
            <person name="Hugenholtz P."/>
            <person name="Woyke T."/>
            <person name="Wu D."/>
            <person name="Spring S."/>
            <person name="Lang E."/>
            <person name="Kopitz M."/>
            <person name="Brambilla E."/>
            <person name="Klenk H.-P."/>
            <person name="Eisen J.A."/>
        </authorList>
    </citation>
    <scope>NUCLEOTIDE SEQUENCE [LARGE SCALE GENOMIC DNA]</scope>
    <source>
        <strain evidence="3">ATCC 23117 / DSM 6794 / NBRC 15988 / NCIMB 1366 / Sio-4</strain>
    </source>
</reference>
<dbReference type="KEGG" id="fli:Fleli_3065"/>
<dbReference type="STRING" id="880071.Fleli_3065"/>
<dbReference type="Gene3D" id="2.40.160.60">
    <property type="entry name" value="Outer membrane protein transport protein (OMPP1/FadL/TodX)"/>
    <property type="match status" value="1"/>
</dbReference>
<name>I4AN70_BERLS</name>
<dbReference type="SUPFAM" id="SSF56935">
    <property type="entry name" value="Porins"/>
    <property type="match status" value="1"/>
</dbReference>